<organism evidence="5">
    <name type="scientific">Gulosibacter sediminis</name>
    <dbReference type="NCBI Taxonomy" id="1729695"/>
    <lineage>
        <taxon>Bacteria</taxon>
        <taxon>Bacillati</taxon>
        <taxon>Actinomycetota</taxon>
        <taxon>Actinomycetes</taxon>
        <taxon>Micrococcales</taxon>
        <taxon>Microbacteriaceae</taxon>
        <taxon>Gulosibacter</taxon>
    </lineage>
</organism>
<evidence type="ECO:0000256" key="1">
    <source>
        <dbReference type="ARBA" id="ARBA00023015"/>
    </source>
</evidence>
<feature type="domain" description="HTH arsR-type" evidence="4">
    <location>
        <begin position="16"/>
        <end position="109"/>
    </location>
</feature>
<dbReference type="InterPro" id="IPR011991">
    <property type="entry name" value="ArsR-like_HTH"/>
</dbReference>
<dbReference type="InterPro" id="IPR036388">
    <property type="entry name" value="WH-like_DNA-bd_sf"/>
</dbReference>
<dbReference type="InterPro" id="IPR051081">
    <property type="entry name" value="HTH_MetalResp_TranReg"/>
</dbReference>
<gene>
    <name evidence="5" type="ORF">M3M28_11375</name>
</gene>
<dbReference type="PANTHER" id="PTHR33154:SF18">
    <property type="entry name" value="ARSENICAL RESISTANCE OPERON REPRESSOR"/>
    <property type="match status" value="1"/>
</dbReference>
<dbReference type="SUPFAM" id="SSF46785">
    <property type="entry name" value="Winged helix' DNA-binding domain"/>
    <property type="match status" value="1"/>
</dbReference>
<dbReference type="PROSITE" id="PS50987">
    <property type="entry name" value="HTH_ARSR_2"/>
    <property type="match status" value="1"/>
</dbReference>
<reference evidence="5" key="1">
    <citation type="submission" date="2022-05" db="EMBL/GenBank/DDBJ databases">
        <title>Complete genome sequence of toluene-degrading Gulosibacter sediminis strain ACHW.36C.</title>
        <authorList>
            <person name="Wai A.C."/>
            <person name="Lai G.K."/>
            <person name="Griffin S.D."/>
            <person name="Leung F.C."/>
        </authorList>
    </citation>
    <scope>NUCLEOTIDE SEQUENCE [LARGE SCALE GENOMIC DNA]</scope>
    <source>
        <strain evidence="5">ACHW.36C</strain>
    </source>
</reference>
<dbReference type="NCBIfam" id="NF033788">
    <property type="entry name" value="HTH_metalloreg"/>
    <property type="match status" value="1"/>
</dbReference>
<dbReference type="InterPro" id="IPR036390">
    <property type="entry name" value="WH_DNA-bd_sf"/>
</dbReference>
<dbReference type="Gene3D" id="1.10.10.10">
    <property type="entry name" value="Winged helix-like DNA-binding domain superfamily/Winged helix DNA-binding domain"/>
    <property type="match status" value="1"/>
</dbReference>
<dbReference type="InterPro" id="IPR001845">
    <property type="entry name" value="HTH_ArsR_DNA-bd_dom"/>
</dbReference>
<dbReference type="Pfam" id="PF01022">
    <property type="entry name" value="HTH_5"/>
    <property type="match status" value="1"/>
</dbReference>
<dbReference type="EMBL" id="CP097160">
    <property type="protein sequence ID" value="UQN14631.1"/>
    <property type="molecule type" value="Genomic_DNA"/>
</dbReference>
<evidence type="ECO:0000259" key="4">
    <source>
        <dbReference type="PROSITE" id="PS50987"/>
    </source>
</evidence>
<keyword evidence="1" id="KW-0805">Transcription regulation</keyword>
<protein>
    <submittedName>
        <fullName evidence="5">Metalloregulator ArsR/SmtB family transcription factor</fullName>
    </submittedName>
</protein>
<dbReference type="PANTHER" id="PTHR33154">
    <property type="entry name" value="TRANSCRIPTIONAL REGULATOR, ARSR FAMILY"/>
    <property type="match status" value="1"/>
</dbReference>
<dbReference type="SMART" id="SM00418">
    <property type="entry name" value="HTH_ARSR"/>
    <property type="match status" value="1"/>
</dbReference>
<proteinExistence type="predicted"/>
<name>A0ABY4MW23_9MICO</name>
<dbReference type="PRINTS" id="PR00778">
    <property type="entry name" value="HTHARSR"/>
</dbReference>
<accession>A0ABY4MW23</accession>
<evidence type="ECO:0000256" key="2">
    <source>
        <dbReference type="ARBA" id="ARBA00023125"/>
    </source>
</evidence>
<evidence type="ECO:0000256" key="3">
    <source>
        <dbReference type="ARBA" id="ARBA00023163"/>
    </source>
</evidence>
<keyword evidence="3" id="KW-0804">Transcription</keyword>
<keyword evidence="2" id="KW-0238">DNA-binding</keyword>
<dbReference type="CDD" id="cd00090">
    <property type="entry name" value="HTH_ARSR"/>
    <property type="match status" value="1"/>
</dbReference>
<evidence type="ECO:0000313" key="5">
    <source>
        <dbReference type="EMBL" id="UQN14631.1"/>
    </source>
</evidence>
<sequence length="109" mass="11387">MSESGVAWPGGEGAPVSAAAARSLAASLQALAEPARLRILSIVASNDPRPTTVTELVDAVGLSQATVSHHLKHLLQAGFVSAERAGNWNLYRANADAYADVVQRLSPDR</sequence>